<evidence type="ECO:0000313" key="2">
    <source>
        <dbReference type="Proteomes" id="UP000887565"/>
    </source>
</evidence>
<dbReference type="AlphaFoldDB" id="A0A915JT21"/>
<keyword evidence="1" id="KW-0472">Membrane</keyword>
<sequence length="210" mass="23583">MLINPTKYAINEMQEEFETFRLDEKRKDVTRITVVVGVVVVVVRLVVVVGLVFDSVLRGVVINLVVVVVPVDTILIVIGIMTYGGFVNRESVSGLKKYTLNRDKQRRSYIILIATVNLSNKGVRRLFIICISIFLLLDAHLEKRSEEEQLITIVDSSPLAQPFASSQPNLPNLLQPNCEKRDIVVAKMCKTLPLATHLRILIAVQTAFDQ</sequence>
<dbReference type="Proteomes" id="UP000887565">
    <property type="component" value="Unplaced"/>
</dbReference>
<reference evidence="3" key="1">
    <citation type="submission" date="2022-11" db="UniProtKB">
        <authorList>
            <consortium name="WormBaseParasite"/>
        </authorList>
    </citation>
    <scope>IDENTIFICATION</scope>
</reference>
<evidence type="ECO:0000256" key="1">
    <source>
        <dbReference type="SAM" id="Phobius"/>
    </source>
</evidence>
<feature type="transmembrane region" description="Helical" evidence="1">
    <location>
        <begin position="32"/>
        <end position="53"/>
    </location>
</feature>
<keyword evidence="1" id="KW-0812">Transmembrane</keyword>
<evidence type="ECO:0000313" key="3">
    <source>
        <dbReference type="WBParaSite" id="nRc.2.0.1.t29214-RA"/>
    </source>
</evidence>
<accession>A0A915JT21</accession>
<dbReference type="WBParaSite" id="nRc.2.0.1.t29214-RA">
    <property type="protein sequence ID" value="nRc.2.0.1.t29214-RA"/>
    <property type="gene ID" value="nRc.2.0.1.g29214"/>
</dbReference>
<organism evidence="2 3">
    <name type="scientific">Romanomermis culicivorax</name>
    <name type="common">Nematode worm</name>
    <dbReference type="NCBI Taxonomy" id="13658"/>
    <lineage>
        <taxon>Eukaryota</taxon>
        <taxon>Metazoa</taxon>
        <taxon>Ecdysozoa</taxon>
        <taxon>Nematoda</taxon>
        <taxon>Enoplea</taxon>
        <taxon>Dorylaimia</taxon>
        <taxon>Mermithida</taxon>
        <taxon>Mermithoidea</taxon>
        <taxon>Mermithidae</taxon>
        <taxon>Romanomermis</taxon>
    </lineage>
</organism>
<protein>
    <submittedName>
        <fullName evidence="3">Uncharacterized protein</fullName>
    </submittedName>
</protein>
<feature type="transmembrane region" description="Helical" evidence="1">
    <location>
        <begin position="60"/>
        <end position="86"/>
    </location>
</feature>
<keyword evidence="2" id="KW-1185">Reference proteome</keyword>
<name>A0A915JT21_ROMCU</name>
<keyword evidence="1" id="KW-1133">Transmembrane helix</keyword>
<proteinExistence type="predicted"/>